<evidence type="ECO:0008006" key="4">
    <source>
        <dbReference type="Google" id="ProtNLM"/>
    </source>
</evidence>
<dbReference type="EMBL" id="PEBJ01000002">
    <property type="protein sequence ID" value="PJM77313.1"/>
    <property type="molecule type" value="Genomic_DNA"/>
</dbReference>
<gene>
    <name evidence="2" type="ORF">CSQ86_05370</name>
</gene>
<evidence type="ECO:0000256" key="1">
    <source>
        <dbReference type="SAM" id="Phobius"/>
    </source>
</evidence>
<keyword evidence="1" id="KW-0812">Transmembrane</keyword>
<proteinExistence type="predicted"/>
<accession>A0A2M9HKH7</accession>
<dbReference type="Gene3D" id="1.20.1250.20">
    <property type="entry name" value="MFS general substrate transporter like domains"/>
    <property type="match status" value="1"/>
</dbReference>
<evidence type="ECO:0000313" key="2">
    <source>
        <dbReference type="EMBL" id="PJM77313.1"/>
    </source>
</evidence>
<dbReference type="InterPro" id="IPR036259">
    <property type="entry name" value="MFS_trans_sf"/>
</dbReference>
<protein>
    <recommendedName>
        <fullName evidence="4">Major facilitator superfamily (MFS) profile domain-containing protein</fullName>
    </recommendedName>
</protein>
<name>A0A2M9HKH7_9BIFI</name>
<feature type="transmembrane region" description="Helical" evidence="1">
    <location>
        <begin position="17"/>
        <end position="37"/>
    </location>
</feature>
<keyword evidence="1" id="KW-0472">Membrane</keyword>
<evidence type="ECO:0000313" key="3">
    <source>
        <dbReference type="Proteomes" id="UP000229239"/>
    </source>
</evidence>
<dbReference type="Proteomes" id="UP000229239">
    <property type="component" value="Unassembled WGS sequence"/>
</dbReference>
<dbReference type="OrthoDB" id="7584869at2"/>
<dbReference type="SUPFAM" id="SSF103473">
    <property type="entry name" value="MFS general substrate transporter"/>
    <property type="match status" value="1"/>
</dbReference>
<organism evidence="2 3">
    <name type="scientific">Bifidobacterium felsineum</name>
    <dbReference type="NCBI Taxonomy" id="2045440"/>
    <lineage>
        <taxon>Bacteria</taxon>
        <taxon>Bacillati</taxon>
        <taxon>Actinomycetota</taxon>
        <taxon>Actinomycetes</taxon>
        <taxon>Bifidobacteriales</taxon>
        <taxon>Bifidobacteriaceae</taxon>
        <taxon>Bifidobacterium</taxon>
    </lineage>
</organism>
<reference evidence="3" key="1">
    <citation type="submission" date="2017-10" db="EMBL/GenBank/DDBJ databases">
        <title>Draft genome sequences of strains TRE 1, TRE 9, TRE H and TRI 7, isolated from tamarins, belonging to four potential novel Bifidobacterium species.</title>
        <authorList>
            <person name="Mattarelli P."/>
            <person name="Modesto M."/>
            <person name="Puglisi E."/>
            <person name="Morelli L."/>
            <person name="Bonetti A."/>
            <person name="Spezio C."/>
            <person name="Sandri C."/>
        </authorList>
    </citation>
    <scope>NUCLEOTIDE SEQUENCE [LARGE SCALE GENOMIC DNA]</scope>
    <source>
        <strain evidence="3">TREH</strain>
    </source>
</reference>
<feature type="transmembrane region" description="Helical" evidence="1">
    <location>
        <begin position="43"/>
        <end position="63"/>
    </location>
</feature>
<keyword evidence="3" id="KW-1185">Reference proteome</keyword>
<dbReference type="AlphaFoldDB" id="A0A2M9HKH7"/>
<dbReference type="RefSeq" id="WP_100494073.1">
    <property type="nucleotide sequence ID" value="NZ_PEBJ01000002.1"/>
</dbReference>
<sequence>MTSVLPNPDQAAKDLSFINAMGTVGQMLAPLLGAWVFHQFGYAGRFPMGFIVLTLGALSILGMKNVK</sequence>
<keyword evidence="1" id="KW-1133">Transmembrane helix</keyword>
<comment type="caution">
    <text evidence="2">The sequence shown here is derived from an EMBL/GenBank/DDBJ whole genome shotgun (WGS) entry which is preliminary data.</text>
</comment>